<organism evidence="2 3">
    <name type="scientific">Vagococcus acidifermentans</name>
    <dbReference type="NCBI Taxonomy" id="564710"/>
    <lineage>
        <taxon>Bacteria</taxon>
        <taxon>Bacillati</taxon>
        <taxon>Bacillota</taxon>
        <taxon>Bacilli</taxon>
        <taxon>Lactobacillales</taxon>
        <taxon>Enterococcaceae</taxon>
        <taxon>Vagococcus</taxon>
    </lineage>
</organism>
<keyword evidence="1" id="KW-0812">Transmembrane</keyword>
<proteinExistence type="predicted"/>
<dbReference type="EMBL" id="NGKC01000001">
    <property type="protein sequence ID" value="RSU14666.1"/>
    <property type="molecule type" value="Genomic_DNA"/>
</dbReference>
<dbReference type="AlphaFoldDB" id="A0A430B2V2"/>
<keyword evidence="3" id="KW-1185">Reference proteome</keyword>
<protein>
    <submittedName>
        <fullName evidence="2">Uncharacterized protein</fullName>
    </submittedName>
</protein>
<reference evidence="2 3" key="1">
    <citation type="submission" date="2017-05" db="EMBL/GenBank/DDBJ databases">
        <title>Vagococcus spp. assemblies.</title>
        <authorList>
            <person name="Gulvik C.A."/>
        </authorList>
    </citation>
    <scope>NUCLEOTIDE SEQUENCE [LARGE SCALE GENOMIC DNA]</scope>
    <source>
        <strain evidence="2 3">LMG 24798</strain>
    </source>
</reference>
<accession>A0A430B2V2</accession>
<evidence type="ECO:0000313" key="2">
    <source>
        <dbReference type="EMBL" id="RSU14666.1"/>
    </source>
</evidence>
<dbReference type="Proteomes" id="UP000286773">
    <property type="component" value="Unassembled WGS sequence"/>
</dbReference>
<gene>
    <name evidence="2" type="ORF">CBF27_01400</name>
</gene>
<feature type="transmembrane region" description="Helical" evidence="1">
    <location>
        <begin position="6"/>
        <end position="26"/>
    </location>
</feature>
<comment type="caution">
    <text evidence="2">The sequence shown here is derived from an EMBL/GenBank/DDBJ whole genome shotgun (WGS) entry which is preliminary data.</text>
</comment>
<keyword evidence="1" id="KW-0472">Membrane</keyword>
<evidence type="ECO:0000313" key="3">
    <source>
        <dbReference type="Proteomes" id="UP000286773"/>
    </source>
</evidence>
<evidence type="ECO:0000256" key="1">
    <source>
        <dbReference type="SAM" id="Phobius"/>
    </source>
</evidence>
<feature type="transmembrane region" description="Helical" evidence="1">
    <location>
        <begin position="68"/>
        <end position="89"/>
    </location>
</feature>
<keyword evidence="1" id="KW-1133">Transmembrane helix</keyword>
<sequence length="102" mass="12007">MAYNIVIATFILLTGVVFSKFPNILWNNLFCLLHLSDKNYLRQSNIYLGKYLILFAMLLYAISPFLSFINVGFFVVWVMVQVILIPLSFEIRWRTRQKSIHS</sequence>
<feature type="transmembrane region" description="Helical" evidence="1">
    <location>
        <begin position="46"/>
        <end position="62"/>
    </location>
</feature>
<name>A0A430B2V2_9ENTE</name>